<dbReference type="PANTHER" id="PTHR43433:SF5">
    <property type="entry name" value="AB HYDROLASE-1 DOMAIN-CONTAINING PROTEIN"/>
    <property type="match status" value="1"/>
</dbReference>
<dbReference type="InterPro" id="IPR050471">
    <property type="entry name" value="AB_hydrolase"/>
</dbReference>
<dbReference type="HOGENOM" id="CLU_072027_0_0_6"/>
<feature type="domain" description="AB hydrolase-1" evidence="1">
    <location>
        <begin position="72"/>
        <end position="186"/>
    </location>
</feature>
<evidence type="ECO:0000313" key="2">
    <source>
        <dbReference type="EMBL" id="CEK11872.1"/>
    </source>
</evidence>
<dbReference type="PATRIC" id="fig|449.7.peg.1416"/>
<dbReference type="STRING" id="449.LHA_2878"/>
<sequence length="278" mass="31160">MKLPLWFKIYRSSLSITSYALPNVAGVLSAKHFLTPTRHARPHWEKNLINTGEEKFLACQVKSWSWGRGPKILLVHGWDGRGSQLGFFVEPLVSAGFQVIAIDGPAHGDSPGKRTNLGEFSRTLLAIQQELGEFYGIIAHSFGCPVSMLAVDRGFAVDKLVLIASPCNLQGIFDHFTAFMKLSSASRHHFQSYIEKEAALKVNDVNLNEIICRIQKPILIVHDKQDTEVSYKEALKLTETLDAYESFFTEGLGHRRILKSEQVLNKIVDFCAQPTHQP</sequence>
<reference evidence="3" key="1">
    <citation type="submission" date="2014-09" db="EMBL/GenBank/DDBJ databases">
        <authorList>
            <person name="Gomez-Valero L."/>
        </authorList>
    </citation>
    <scope>NUCLEOTIDE SEQUENCE [LARGE SCALE GENOMIC DNA]</scope>
    <source>
        <strain evidence="3">ATCC35250</strain>
    </source>
</reference>
<dbReference type="Gene3D" id="3.40.50.1820">
    <property type="entry name" value="alpha/beta hydrolase"/>
    <property type="match status" value="1"/>
</dbReference>
<dbReference type="Pfam" id="PF12697">
    <property type="entry name" value="Abhydrolase_6"/>
    <property type="match status" value="1"/>
</dbReference>
<dbReference type="OrthoDB" id="9785847at2"/>
<dbReference type="PANTHER" id="PTHR43433">
    <property type="entry name" value="HYDROLASE, ALPHA/BETA FOLD FAMILY PROTEIN"/>
    <property type="match status" value="1"/>
</dbReference>
<dbReference type="InterPro" id="IPR000073">
    <property type="entry name" value="AB_hydrolase_1"/>
</dbReference>
<dbReference type="InterPro" id="IPR029058">
    <property type="entry name" value="AB_hydrolase_fold"/>
</dbReference>
<name>A0A0A8UXL3_LEGHA</name>
<dbReference type="KEGG" id="lha:LHA_2878"/>
<dbReference type="SUPFAM" id="SSF53474">
    <property type="entry name" value="alpha/beta-Hydrolases"/>
    <property type="match status" value="1"/>
</dbReference>
<evidence type="ECO:0000259" key="1">
    <source>
        <dbReference type="Pfam" id="PF12697"/>
    </source>
</evidence>
<accession>A0A0A8UXL3</accession>
<dbReference type="RefSeq" id="WP_045106979.1">
    <property type="nucleotide sequence ID" value="NZ_LN681225.1"/>
</dbReference>
<gene>
    <name evidence="2" type="ORF">LHA_2878</name>
</gene>
<keyword evidence="3" id="KW-1185">Reference proteome</keyword>
<protein>
    <recommendedName>
        <fullName evidence="1">AB hydrolase-1 domain-containing protein</fullName>
    </recommendedName>
</protein>
<evidence type="ECO:0000313" key="3">
    <source>
        <dbReference type="Proteomes" id="UP000032803"/>
    </source>
</evidence>
<dbReference type="EMBL" id="LN681225">
    <property type="protein sequence ID" value="CEK11872.1"/>
    <property type="molecule type" value="Genomic_DNA"/>
</dbReference>
<dbReference type="Proteomes" id="UP000032803">
    <property type="component" value="Chromosome I"/>
</dbReference>
<proteinExistence type="predicted"/>
<dbReference type="AlphaFoldDB" id="A0A0A8UXL3"/>
<organism evidence="2 3">
    <name type="scientific">Legionella hackeliae</name>
    <dbReference type="NCBI Taxonomy" id="449"/>
    <lineage>
        <taxon>Bacteria</taxon>
        <taxon>Pseudomonadati</taxon>
        <taxon>Pseudomonadota</taxon>
        <taxon>Gammaproteobacteria</taxon>
        <taxon>Legionellales</taxon>
        <taxon>Legionellaceae</taxon>
        <taxon>Legionella</taxon>
    </lineage>
</organism>